<sequence>MTFEDPAPKGHLQILNLFCQTSLRAPRRPLPTEAVHSLDFSSKNLNESCEAPSFRFSPCLMRGKTKRLDSISC</sequence>
<dbReference type="Proteomes" id="UP000177707">
    <property type="component" value="Unassembled WGS sequence"/>
</dbReference>
<proteinExistence type="predicted"/>
<accession>A0A1G2TYC4</accession>
<name>A0A1G2TYC4_9BACT</name>
<protein>
    <submittedName>
        <fullName evidence="1">Uncharacterized protein</fullName>
    </submittedName>
</protein>
<evidence type="ECO:0000313" key="2">
    <source>
        <dbReference type="Proteomes" id="UP000177707"/>
    </source>
</evidence>
<comment type="caution">
    <text evidence="1">The sequence shown here is derived from an EMBL/GenBank/DDBJ whole genome shotgun (WGS) entry which is preliminary data.</text>
</comment>
<dbReference type="AlphaFoldDB" id="A0A1G2TYC4"/>
<reference evidence="1 2" key="1">
    <citation type="journal article" date="2016" name="Nat. Commun.">
        <title>Thousands of microbial genomes shed light on interconnected biogeochemical processes in an aquifer system.</title>
        <authorList>
            <person name="Anantharaman K."/>
            <person name="Brown C.T."/>
            <person name="Hug L.A."/>
            <person name="Sharon I."/>
            <person name="Castelle C.J."/>
            <person name="Probst A.J."/>
            <person name="Thomas B.C."/>
            <person name="Singh A."/>
            <person name="Wilkins M.J."/>
            <person name="Karaoz U."/>
            <person name="Brodie E.L."/>
            <person name="Williams K.H."/>
            <person name="Hubbard S.S."/>
            <person name="Banfield J.F."/>
        </authorList>
    </citation>
    <scope>NUCLEOTIDE SEQUENCE [LARGE SCALE GENOMIC DNA]</scope>
</reference>
<gene>
    <name evidence="1" type="ORF">A3A96_02780</name>
</gene>
<dbReference type="STRING" id="1802758.A3A96_02780"/>
<dbReference type="EMBL" id="MHWB01000011">
    <property type="protein sequence ID" value="OHB01572.1"/>
    <property type="molecule type" value="Genomic_DNA"/>
</dbReference>
<evidence type="ECO:0000313" key="1">
    <source>
        <dbReference type="EMBL" id="OHB01572.1"/>
    </source>
</evidence>
<organism evidence="1 2">
    <name type="scientific">Candidatus Zambryskibacteria bacterium RIFCSPLOWO2_01_FULL_39_39</name>
    <dbReference type="NCBI Taxonomy" id="1802758"/>
    <lineage>
        <taxon>Bacteria</taxon>
        <taxon>Candidatus Zambryskiibacteriota</taxon>
    </lineage>
</organism>